<proteinExistence type="inferred from homology"/>
<keyword evidence="6" id="KW-0931">ER-Golgi transport</keyword>
<dbReference type="PIRSF" id="PIRSF017479">
    <property type="entry name" value="TRAPP_I_complex_Trs31"/>
    <property type="match status" value="1"/>
</dbReference>
<dbReference type="GO" id="GO:0006888">
    <property type="term" value="P:endoplasmic reticulum to Golgi vesicle-mediated transport"/>
    <property type="evidence" value="ECO:0007669"/>
    <property type="project" value="TreeGrafter"/>
</dbReference>
<keyword evidence="9" id="KW-1185">Reference proteome</keyword>
<dbReference type="Gene3D" id="3.30.1380.20">
    <property type="entry name" value="Trafficking protein particle complex subunit 3"/>
    <property type="match status" value="1"/>
</dbReference>
<evidence type="ECO:0000256" key="5">
    <source>
        <dbReference type="ARBA" id="ARBA00022824"/>
    </source>
</evidence>
<dbReference type="Pfam" id="PF04051">
    <property type="entry name" value="TRAPP"/>
    <property type="match status" value="1"/>
</dbReference>
<organism evidence="8 9">
    <name type="scientific">Stichopus japonicus</name>
    <name type="common">Sea cucumber</name>
    <dbReference type="NCBI Taxonomy" id="307972"/>
    <lineage>
        <taxon>Eukaryota</taxon>
        <taxon>Metazoa</taxon>
        <taxon>Echinodermata</taxon>
        <taxon>Eleutherozoa</taxon>
        <taxon>Echinozoa</taxon>
        <taxon>Holothuroidea</taxon>
        <taxon>Aspidochirotacea</taxon>
        <taxon>Aspidochirotida</taxon>
        <taxon>Stichopodidae</taxon>
        <taxon>Apostichopus</taxon>
    </lineage>
</organism>
<dbReference type="SUPFAM" id="SSF111126">
    <property type="entry name" value="Ligand-binding domain in the NO signalling and Golgi transport"/>
    <property type="match status" value="1"/>
</dbReference>
<keyword evidence="7" id="KW-0333">Golgi apparatus</keyword>
<name>A0A2G8K3D7_STIJA</name>
<evidence type="ECO:0000256" key="2">
    <source>
        <dbReference type="ARBA" id="ARBA00004240"/>
    </source>
</evidence>
<dbReference type="OrthoDB" id="10254842at2759"/>
<comment type="subcellular location">
    <subcellularLocation>
        <location evidence="2">Endoplasmic reticulum</location>
    </subcellularLocation>
    <subcellularLocation>
        <location evidence="1">Golgi apparatus</location>
        <location evidence="1">cis-Golgi network</location>
    </subcellularLocation>
</comment>
<dbReference type="AlphaFoldDB" id="A0A2G8K3D7"/>
<dbReference type="InterPro" id="IPR007194">
    <property type="entry name" value="TRAPP_component"/>
</dbReference>
<dbReference type="GO" id="GO:0005783">
    <property type="term" value="C:endoplasmic reticulum"/>
    <property type="evidence" value="ECO:0007669"/>
    <property type="project" value="UniProtKB-SubCell"/>
</dbReference>
<dbReference type="PANTHER" id="PTHR20902:SF0">
    <property type="entry name" value="TRAFFICKING PROTEIN PARTICLE COMPLEX SUBUNIT 5"/>
    <property type="match status" value="1"/>
</dbReference>
<evidence type="ECO:0000313" key="9">
    <source>
        <dbReference type="Proteomes" id="UP000230750"/>
    </source>
</evidence>
<evidence type="ECO:0000256" key="6">
    <source>
        <dbReference type="ARBA" id="ARBA00022892"/>
    </source>
</evidence>
<dbReference type="STRING" id="307972.A0A2G8K3D7"/>
<dbReference type="InterPro" id="IPR016696">
    <property type="entry name" value="TRAPP-I_su5"/>
</dbReference>
<dbReference type="EMBL" id="MRZV01000926">
    <property type="protein sequence ID" value="PIK42528.1"/>
    <property type="molecule type" value="Genomic_DNA"/>
</dbReference>
<accession>A0A2G8K3D7</accession>
<evidence type="ECO:0000256" key="7">
    <source>
        <dbReference type="ARBA" id="ARBA00023034"/>
    </source>
</evidence>
<dbReference type="GO" id="GO:1990071">
    <property type="term" value="C:TRAPPII protein complex"/>
    <property type="evidence" value="ECO:0007669"/>
    <property type="project" value="TreeGrafter"/>
</dbReference>
<dbReference type="InterPro" id="IPR024096">
    <property type="entry name" value="NO_sig/Golgi_transp_ligand-bd"/>
</dbReference>
<evidence type="ECO:0000313" key="8">
    <source>
        <dbReference type="EMBL" id="PIK42528.1"/>
    </source>
</evidence>
<dbReference type="Proteomes" id="UP000230750">
    <property type="component" value="Unassembled WGS sequence"/>
</dbReference>
<evidence type="ECO:0000256" key="4">
    <source>
        <dbReference type="ARBA" id="ARBA00022448"/>
    </source>
</evidence>
<dbReference type="PANTHER" id="PTHR20902">
    <property type="entry name" value="41-2 PROTEIN ANTIGEN-RELATED"/>
    <property type="match status" value="1"/>
</dbReference>
<evidence type="ECO:0000256" key="1">
    <source>
        <dbReference type="ARBA" id="ARBA00004222"/>
    </source>
</evidence>
<comment type="similarity">
    <text evidence="3">Belongs to the TRAPP small subunits family. BET3 subfamily.</text>
</comment>
<evidence type="ECO:0000256" key="3">
    <source>
        <dbReference type="ARBA" id="ARBA00006218"/>
    </source>
</evidence>
<dbReference type="CDD" id="cd14943">
    <property type="entry name" value="TRAPPC5_Trs31"/>
    <property type="match status" value="1"/>
</dbReference>
<comment type="caution">
    <text evidence="8">The sequence shown here is derived from an EMBL/GenBank/DDBJ whole genome shotgun (WGS) entry which is preliminary data.</text>
</comment>
<gene>
    <name evidence="8" type="ORF">BSL78_20604</name>
</gene>
<dbReference type="GO" id="GO:1990070">
    <property type="term" value="C:TRAPPI protein complex"/>
    <property type="evidence" value="ECO:0007669"/>
    <property type="project" value="TreeGrafter"/>
</dbReference>
<reference evidence="8 9" key="1">
    <citation type="journal article" date="2017" name="PLoS Biol.">
        <title>The sea cucumber genome provides insights into morphological evolution and visceral regeneration.</title>
        <authorList>
            <person name="Zhang X."/>
            <person name="Sun L."/>
            <person name="Yuan J."/>
            <person name="Sun Y."/>
            <person name="Gao Y."/>
            <person name="Zhang L."/>
            <person name="Li S."/>
            <person name="Dai H."/>
            <person name="Hamel J.F."/>
            <person name="Liu C."/>
            <person name="Yu Y."/>
            <person name="Liu S."/>
            <person name="Lin W."/>
            <person name="Guo K."/>
            <person name="Jin S."/>
            <person name="Xu P."/>
            <person name="Storey K.B."/>
            <person name="Huan P."/>
            <person name="Zhang T."/>
            <person name="Zhou Y."/>
            <person name="Zhang J."/>
            <person name="Lin C."/>
            <person name="Li X."/>
            <person name="Xing L."/>
            <person name="Huo D."/>
            <person name="Sun M."/>
            <person name="Wang L."/>
            <person name="Mercier A."/>
            <person name="Li F."/>
            <person name="Yang H."/>
            <person name="Xiang J."/>
        </authorList>
    </citation>
    <scope>NUCLEOTIDE SEQUENCE [LARGE SCALE GENOMIC DNA]</scope>
    <source>
        <strain evidence="8">Shaxun</strain>
        <tissue evidence="8">Muscle</tissue>
    </source>
</reference>
<keyword evidence="4" id="KW-0813">Transport</keyword>
<protein>
    <submittedName>
        <fullName evidence="8">Putative trafficking protein particle complex subunit 5</fullName>
    </submittedName>
</protein>
<keyword evidence="5" id="KW-0256">Endoplasmic reticulum</keyword>
<sequence>MADKKSQKASIVDRPLSKGRGEINISTFALLFSEMVQYCQNRVSTVPELQSKLSELGYHVGIRMLDLIFIREKGLRRETKLLNILLFIKSNVWKALFGKEADKLEHANDEERTCILLQFLVS</sequence>
<dbReference type="GO" id="GO:1990072">
    <property type="term" value="C:TRAPPIII protein complex"/>
    <property type="evidence" value="ECO:0007669"/>
    <property type="project" value="TreeGrafter"/>
</dbReference>